<evidence type="ECO:0000313" key="1">
    <source>
        <dbReference type="EMBL" id="MEQ2207770.1"/>
    </source>
</evidence>
<reference evidence="1 2" key="1">
    <citation type="submission" date="2021-06" db="EMBL/GenBank/DDBJ databases">
        <authorList>
            <person name="Palmer J.M."/>
        </authorList>
    </citation>
    <scope>NUCLEOTIDE SEQUENCE [LARGE SCALE GENOMIC DNA]</scope>
    <source>
        <strain evidence="1 2">XC_2019</strain>
        <tissue evidence="1">Muscle</tissue>
    </source>
</reference>
<evidence type="ECO:0000313" key="2">
    <source>
        <dbReference type="Proteomes" id="UP001434883"/>
    </source>
</evidence>
<proteinExistence type="predicted"/>
<dbReference type="EMBL" id="JAHRIN010045844">
    <property type="protein sequence ID" value="MEQ2207770.1"/>
    <property type="molecule type" value="Genomic_DNA"/>
</dbReference>
<sequence>MIRFLQVLFSERMGEPGKSVPHYTAVEPQGKGLMVASEKPFVFTHVDGHPVEQPEPMEVEKTGGSQWLMGNLTGSCQTDLTFIV</sequence>
<keyword evidence="2" id="KW-1185">Reference proteome</keyword>
<name>A0ABV0RI50_9TELE</name>
<comment type="caution">
    <text evidence="1">The sequence shown here is derived from an EMBL/GenBank/DDBJ whole genome shotgun (WGS) entry which is preliminary data.</text>
</comment>
<accession>A0ABV0RI50</accession>
<organism evidence="1 2">
    <name type="scientific">Xenoophorus captivus</name>
    <dbReference type="NCBI Taxonomy" id="1517983"/>
    <lineage>
        <taxon>Eukaryota</taxon>
        <taxon>Metazoa</taxon>
        <taxon>Chordata</taxon>
        <taxon>Craniata</taxon>
        <taxon>Vertebrata</taxon>
        <taxon>Euteleostomi</taxon>
        <taxon>Actinopterygii</taxon>
        <taxon>Neopterygii</taxon>
        <taxon>Teleostei</taxon>
        <taxon>Neoteleostei</taxon>
        <taxon>Acanthomorphata</taxon>
        <taxon>Ovalentaria</taxon>
        <taxon>Atherinomorphae</taxon>
        <taxon>Cyprinodontiformes</taxon>
        <taxon>Goodeidae</taxon>
        <taxon>Xenoophorus</taxon>
    </lineage>
</organism>
<gene>
    <name evidence="1" type="ORF">XENOCAPTIV_018261</name>
</gene>
<protein>
    <submittedName>
        <fullName evidence="1">Uncharacterized protein</fullName>
    </submittedName>
</protein>
<dbReference type="Proteomes" id="UP001434883">
    <property type="component" value="Unassembled WGS sequence"/>
</dbReference>